<dbReference type="Proteomes" id="UP001642487">
    <property type="component" value="Chromosome 11"/>
</dbReference>
<dbReference type="EMBL" id="OZ021745">
    <property type="protein sequence ID" value="CAK9312456.1"/>
    <property type="molecule type" value="Genomic_DNA"/>
</dbReference>
<evidence type="ECO:0000313" key="1">
    <source>
        <dbReference type="EMBL" id="CAK9312456.1"/>
    </source>
</evidence>
<name>A0ABP0XZV9_9ROSI</name>
<evidence type="ECO:0000313" key="2">
    <source>
        <dbReference type="Proteomes" id="UP001642487"/>
    </source>
</evidence>
<sequence length="84" mass="9346">MIMFLGAGAVGVSLIEFFGHMKFIMCGVLSAISSSSSSCSSFYFDPQSRGSCKKTRENSFFEFQDFGVKGCFVWYQIPGKKKKL</sequence>
<protein>
    <submittedName>
        <fullName evidence="1">Uncharacterized protein</fullName>
    </submittedName>
</protein>
<keyword evidence="2" id="KW-1185">Reference proteome</keyword>
<reference evidence="1 2" key="1">
    <citation type="submission" date="2024-03" db="EMBL/GenBank/DDBJ databases">
        <authorList>
            <person name="Gkanogiannis A."/>
            <person name="Becerra Lopez-Lavalle L."/>
        </authorList>
    </citation>
    <scope>NUCLEOTIDE SEQUENCE [LARGE SCALE GENOMIC DNA]</scope>
</reference>
<gene>
    <name evidence="1" type="ORF">CITCOLO1_LOCUS4146</name>
</gene>
<proteinExistence type="predicted"/>
<accession>A0ABP0XZV9</accession>
<organism evidence="1 2">
    <name type="scientific">Citrullus colocynthis</name>
    <name type="common">colocynth</name>
    <dbReference type="NCBI Taxonomy" id="252529"/>
    <lineage>
        <taxon>Eukaryota</taxon>
        <taxon>Viridiplantae</taxon>
        <taxon>Streptophyta</taxon>
        <taxon>Embryophyta</taxon>
        <taxon>Tracheophyta</taxon>
        <taxon>Spermatophyta</taxon>
        <taxon>Magnoliopsida</taxon>
        <taxon>eudicotyledons</taxon>
        <taxon>Gunneridae</taxon>
        <taxon>Pentapetalae</taxon>
        <taxon>rosids</taxon>
        <taxon>fabids</taxon>
        <taxon>Cucurbitales</taxon>
        <taxon>Cucurbitaceae</taxon>
        <taxon>Benincaseae</taxon>
        <taxon>Citrullus</taxon>
    </lineage>
</organism>